<keyword evidence="9" id="KW-1185">Reference proteome</keyword>
<dbReference type="AlphaFoldDB" id="A0A9W6BUH6"/>
<evidence type="ECO:0000256" key="2">
    <source>
        <dbReference type="ARBA" id="ARBA00023002"/>
    </source>
</evidence>
<keyword evidence="6" id="KW-0812">Transmembrane</keyword>
<proteinExistence type="inferred from homology"/>
<dbReference type="Gene3D" id="3.40.309.10">
    <property type="entry name" value="Aldehyde Dehydrogenase, Chain A, domain 2"/>
    <property type="match status" value="1"/>
</dbReference>
<dbReference type="Pfam" id="PF00171">
    <property type="entry name" value="Aldedh"/>
    <property type="match status" value="1"/>
</dbReference>
<feature type="domain" description="Aldehyde dehydrogenase" evidence="7">
    <location>
        <begin position="86"/>
        <end position="549"/>
    </location>
</feature>
<evidence type="ECO:0000313" key="9">
    <source>
        <dbReference type="Proteomes" id="UP001165080"/>
    </source>
</evidence>
<name>A0A9W6BUH6_9CHLO</name>
<evidence type="ECO:0000259" key="7">
    <source>
        <dbReference type="Pfam" id="PF00171"/>
    </source>
</evidence>
<dbReference type="PROSITE" id="PS00687">
    <property type="entry name" value="ALDEHYDE_DEHYDR_GLU"/>
    <property type="match status" value="1"/>
</dbReference>
<keyword evidence="6" id="KW-0472">Membrane</keyword>
<dbReference type="SUPFAM" id="SSF53720">
    <property type="entry name" value="ALDH-like"/>
    <property type="match status" value="1"/>
</dbReference>
<evidence type="ECO:0000313" key="8">
    <source>
        <dbReference type="EMBL" id="GLC58293.1"/>
    </source>
</evidence>
<feature type="region of interest" description="Disordered" evidence="5">
    <location>
        <begin position="612"/>
        <end position="632"/>
    </location>
</feature>
<feature type="transmembrane region" description="Helical" evidence="6">
    <location>
        <begin position="29"/>
        <end position="47"/>
    </location>
</feature>
<organism evidence="8 9">
    <name type="scientific">Pleodorina starrii</name>
    <dbReference type="NCBI Taxonomy" id="330485"/>
    <lineage>
        <taxon>Eukaryota</taxon>
        <taxon>Viridiplantae</taxon>
        <taxon>Chlorophyta</taxon>
        <taxon>core chlorophytes</taxon>
        <taxon>Chlorophyceae</taxon>
        <taxon>CS clade</taxon>
        <taxon>Chlamydomonadales</taxon>
        <taxon>Volvocaceae</taxon>
        <taxon>Pleodorina</taxon>
    </lineage>
</organism>
<dbReference type="GO" id="GO:0016620">
    <property type="term" value="F:oxidoreductase activity, acting on the aldehyde or oxo group of donors, NAD or NADP as acceptor"/>
    <property type="evidence" value="ECO:0007669"/>
    <property type="project" value="InterPro"/>
</dbReference>
<dbReference type="Proteomes" id="UP001165080">
    <property type="component" value="Unassembled WGS sequence"/>
</dbReference>
<comment type="caution">
    <text evidence="8">The sequence shown here is derived from an EMBL/GenBank/DDBJ whole genome shotgun (WGS) entry which is preliminary data.</text>
</comment>
<keyword evidence="6" id="KW-1133">Transmembrane helix</keyword>
<comment type="similarity">
    <text evidence="1 4">Belongs to the aldehyde dehydrogenase family.</text>
</comment>
<keyword evidence="2 4" id="KW-0560">Oxidoreductase</keyword>
<dbReference type="PANTHER" id="PTHR11699">
    <property type="entry name" value="ALDEHYDE DEHYDROGENASE-RELATED"/>
    <property type="match status" value="1"/>
</dbReference>
<reference evidence="8 9" key="1">
    <citation type="journal article" date="2023" name="Commun. Biol.">
        <title>Reorganization of the ancestral sex-determining regions during the evolution of trioecy in Pleodorina starrii.</title>
        <authorList>
            <person name="Takahashi K."/>
            <person name="Suzuki S."/>
            <person name="Kawai-Toyooka H."/>
            <person name="Yamamoto K."/>
            <person name="Hamaji T."/>
            <person name="Ootsuki R."/>
            <person name="Yamaguchi H."/>
            <person name="Kawachi M."/>
            <person name="Higashiyama T."/>
            <person name="Nozaki H."/>
        </authorList>
    </citation>
    <scope>NUCLEOTIDE SEQUENCE [LARGE SCALE GENOMIC DNA]</scope>
    <source>
        <strain evidence="8 9">NIES-4479</strain>
    </source>
</reference>
<evidence type="ECO:0000256" key="4">
    <source>
        <dbReference type="RuleBase" id="RU003345"/>
    </source>
</evidence>
<sequence length="632" mass="67634">MKIVQEAMQTLRVLVNHGIALTGLTETQLVQLAVAAVVAIGLVYLLMDVIRTLLIPSIKVELTDAEANDIIDAAKYSPGQPVDKDVVPCYDPSTMQLLGHLPAMSASEVRARIARAKEASKVWRRSSFAQRRKLLRILLKFIIENIDTICRVSARDSGKPLLDAIVGEVVVTCEKIHWLCKEGERHLRPERRSSGKMAFYKAARVEYVPVGVVGAIVPWNYPFHNVLNPLTAALFAGNALVIKVSEHASWSTGYYGRMISAALEAAGAPADLVQIVTGYGEAGNALVTGGVDKVIFVGSTQVGKLVMRAAAETLTPVVLELGGKDAFIVAEDADLKQVVQIALKAAYLNCGQNCAGGERFFVHDKVYDKFLDTIAPLIRNLRQGNPLGPQPVDCGAMCMPGLAEKVHGLVEDAVARGARLLAGGRLRSAAEAGGQFYPPTLLADVGPGMKIWEEEVFGPVMSVIRWRTDDEVVSLANDCAFGLGSSVFAGSQARARSIAARLEAGMSAVNDFGTTYMCQSLPFGGVKHSGFDRFAGIEGLRGLCIPKSVCEDRWPLLMKSSIPPPWEFPVKSNAVVFGRSLVAMFYGPGLLYQARGLAALLHCLVFPGAHGKGKGNEGDEGAEAGGSKPKAA</sequence>
<dbReference type="InterPro" id="IPR016163">
    <property type="entry name" value="Ald_DH_C"/>
</dbReference>
<dbReference type="EMBL" id="BRXU01000022">
    <property type="protein sequence ID" value="GLC58293.1"/>
    <property type="molecule type" value="Genomic_DNA"/>
</dbReference>
<dbReference type="FunFam" id="3.40.309.10:FF:000009">
    <property type="entry name" value="Aldehyde dehydrogenase A"/>
    <property type="match status" value="1"/>
</dbReference>
<dbReference type="InterPro" id="IPR016161">
    <property type="entry name" value="Ald_DH/histidinol_DH"/>
</dbReference>
<evidence type="ECO:0000256" key="5">
    <source>
        <dbReference type="SAM" id="MobiDB-lite"/>
    </source>
</evidence>
<evidence type="ECO:0000256" key="6">
    <source>
        <dbReference type="SAM" id="Phobius"/>
    </source>
</evidence>
<gene>
    <name evidence="8" type="primary">PLEST005427</name>
    <name evidence="8" type="ORF">PLESTB_001342900</name>
</gene>
<dbReference type="InterPro" id="IPR015590">
    <property type="entry name" value="Aldehyde_DH_dom"/>
</dbReference>
<dbReference type="InterPro" id="IPR016160">
    <property type="entry name" value="Ald_DH_CS_CYS"/>
</dbReference>
<evidence type="ECO:0000256" key="3">
    <source>
        <dbReference type="PROSITE-ProRule" id="PRU10007"/>
    </source>
</evidence>
<feature type="active site" evidence="3">
    <location>
        <position position="320"/>
    </location>
</feature>
<dbReference type="PROSITE" id="PS00070">
    <property type="entry name" value="ALDEHYDE_DEHYDR_CYS"/>
    <property type="match status" value="1"/>
</dbReference>
<protein>
    <recommendedName>
        <fullName evidence="7">Aldehyde dehydrogenase domain-containing protein</fullName>
    </recommendedName>
</protein>
<dbReference type="InterPro" id="IPR016162">
    <property type="entry name" value="Ald_DH_N"/>
</dbReference>
<dbReference type="Gene3D" id="3.40.605.10">
    <property type="entry name" value="Aldehyde Dehydrogenase, Chain A, domain 1"/>
    <property type="match status" value="1"/>
</dbReference>
<accession>A0A9W6BUH6</accession>
<dbReference type="InterPro" id="IPR029510">
    <property type="entry name" value="Ald_DH_CS_GLU"/>
</dbReference>
<dbReference type="CDD" id="cd07098">
    <property type="entry name" value="ALDH_F15-22"/>
    <property type="match status" value="1"/>
</dbReference>
<evidence type="ECO:0000256" key="1">
    <source>
        <dbReference type="ARBA" id="ARBA00009986"/>
    </source>
</evidence>